<sequence length="287" mass="28406">MHSNAQQTTRPTASPRGDGRLRRLGAILAVTALPLIAVACGESANTNVGAGGAAAGPSATPTQSDGGATPSSTSGTSSSGTAGNSGNQPSSQEPPMSSQSSQSSQSEQSSGGTPVPDSVKGSAYTATSIKGRPAVKGSPLKISFDASGERSGLHAGCNSMGGAPVFDGDALSIPQIVSTMMACEAGGGVIMEQESWYSKWLTEGVSYTVDGTTLTLEGAGVTVVFERSGDADAAPSRTEDPASPTSDGGMTTQAETGPVVTPRTPISGATIELGTMGTAIPIPPTTR</sequence>
<name>A0AAU8DKR2_9ACTN</name>
<reference evidence="3" key="1">
    <citation type="submission" date="2024-05" db="EMBL/GenBank/DDBJ databases">
        <authorList>
            <person name="Cai S.Y."/>
            <person name="Jin L.M."/>
            <person name="Li H.R."/>
        </authorList>
    </citation>
    <scope>NUCLEOTIDE SEQUENCE</scope>
    <source>
        <strain evidence="3">A5-74</strain>
    </source>
</reference>
<evidence type="ECO:0000256" key="1">
    <source>
        <dbReference type="SAM" id="MobiDB-lite"/>
    </source>
</evidence>
<protein>
    <submittedName>
        <fullName evidence="3">META domain-containing protein</fullName>
    </submittedName>
</protein>
<dbReference type="InterPro" id="IPR005184">
    <property type="entry name" value="DUF306_Meta_HslJ"/>
</dbReference>
<dbReference type="Pfam" id="PF03724">
    <property type="entry name" value="META"/>
    <property type="match status" value="1"/>
</dbReference>
<evidence type="ECO:0000259" key="2">
    <source>
        <dbReference type="Pfam" id="PF03724"/>
    </source>
</evidence>
<dbReference type="PANTHER" id="PTHR35535">
    <property type="entry name" value="HEAT SHOCK PROTEIN HSLJ"/>
    <property type="match status" value="1"/>
</dbReference>
<proteinExistence type="predicted"/>
<dbReference type="EMBL" id="CP159218">
    <property type="protein sequence ID" value="XCG62709.1"/>
    <property type="molecule type" value="Genomic_DNA"/>
</dbReference>
<dbReference type="InterPro" id="IPR038670">
    <property type="entry name" value="HslJ-like_sf"/>
</dbReference>
<organism evidence="3">
    <name type="scientific">Nakamurella sp. A5-74</name>
    <dbReference type="NCBI Taxonomy" id="3158264"/>
    <lineage>
        <taxon>Bacteria</taxon>
        <taxon>Bacillati</taxon>
        <taxon>Actinomycetota</taxon>
        <taxon>Actinomycetes</taxon>
        <taxon>Nakamurellales</taxon>
        <taxon>Nakamurellaceae</taxon>
        <taxon>Nakamurella</taxon>
    </lineage>
</organism>
<dbReference type="InterPro" id="IPR053147">
    <property type="entry name" value="Hsp_HslJ-like"/>
</dbReference>
<dbReference type="PANTHER" id="PTHR35535:SF2">
    <property type="entry name" value="DUF306 DOMAIN-CONTAINING PROTEIN"/>
    <property type="match status" value="1"/>
</dbReference>
<dbReference type="RefSeq" id="WP_353648324.1">
    <property type="nucleotide sequence ID" value="NZ_CP159218.1"/>
</dbReference>
<feature type="compositionally biased region" description="Low complexity" evidence="1">
    <location>
        <begin position="66"/>
        <end position="110"/>
    </location>
</feature>
<feature type="region of interest" description="Disordered" evidence="1">
    <location>
        <begin position="45"/>
        <end position="121"/>
    </location>
</feature>
<feature type="compositionally biased region" description="Polar residues" evidence="1">
    <location>
        <begin position="243"/>
        <end position="255"/>
    </location>
</feature>
<accession>A0AAU8DKR2</accession>
<feature type="region of interest" description="Disordered" evidence="1">
    <location>
        <begin position="227"/>
        <end position="266"/>
    </location>
</feature>
<feature type="domain" description="DUF306" evidence="2">
    <location>
        <begin position="118"/>
        <end position="221"/>
    </location>
</feature>
<dbReference type="Gene3D" id="2.40.128.270">
    <property type="match status" value="1"/>
</dbReference>
<gene>
    <name evidence="3" type="ORF">ABLG96_15950</name>
</gene>
<evidence type="ECO:0000313" key="3">
    <source>
        <dbReference type="EMBL" id="XCG62709.1"/>
    </source>
</evidence>
<dbReference type="AlphaFoldDB" id="A0AAU8DKR2"/>